<dbReference type="InterPro" id="IPR011711">
    <property type="entry name" value="GntR_C"/>
</dbReference>
<dbReference type="Proteomes" id="UP000186406">
    <property type="component" value="Unassembled WGS sequence"/>
</dbReference>
<dbReference type="Pfam" id="PF00392">
    <property type="entry name" value="GntR"/>
    <property type="match status" value="1"/>
</dbReference>
<gene>
    <name evidence="5" type="ORF">SAMN02745172_01773</name>
</gene>
<evidence type="ECO:0000313" key="5">
    <source>
        <dbReference type="EMBL" id="SHO64609.1"/>
    </source>
</evidence>
<dbReference type="SUPFAM" id="SSF46785">
    <property type="entry name" value="Winged helix' DNA-binding domain"/>
    <property type="match status" value="1"/>
</dbReference>
<dbReference type="SMART" id="SM00345">
    <property type="entry name" value="HTH_GNTR"/>
    <property type="match status" value="1"/>
</dbReference>
<dbReference type="Gene3D" id="1.20.120.530">
    <property type="entry name" value="GntR ligand-binding domain-like"/>
    <property type="match status" value="1"/>
</dbReference>
<dbReference type="PROSITE" id="PS50949">
    <property type="entry name" value="HTH_GNTR"/>
    <property type="match status" value="1"/>
</dbReference>
<reference evidence="5 6" key="1">
    <citation type="submission" date="2016-12" db="EMBL/GenBank/DDBJ databases">
        <authorList>
            <person name="Song W.-J."/>
            <person name="Kurnit D.M."/>
        </authorList>
    </citation>
    <scope>NUCLEOTIDE SEQUENCE [LARGE SCALE GENOMIC DNA]</scope>
    <source>
        <strain evidence="5 6">DSM 19599</strain>
    </source>
</reference>
<organism evidence="5 6">
    <name type="scientific">Pseudoxanthobacter soli DSM 19599</name>
    <dbReference type="NCBI Taxonomy" id="1123029"/>
    <lineage>
        <taxon>Bacteria</taxon>
        <taxon>Pseudomonadati</taxon>
        <taxon>Pseudomonadota</taxon>
        <taxon>Alphaproteobacteria</taxon>
        <taxon>Hyphomicrobiales</taxon>
        <taxon>Segnochrobactraceae</taxon>
        <taxon>Pseudoxanthobacter</taxon>
    </lineage>
</organism>
<sequence>MDAGGREDERASAVDHVVAAIRDLIRDRGLNVGDALPGEIEIAAMAGASRNTVREAIRILKAYGLVESRPKIGAVITDRRQTAVNALLSFAIDLSAESFRDIQGFRRLIEMNLGEVLVGRIGAAEIADLRRLNAAMAAAADPFEAARLDFLFHRSLVDAAGNRTLAEIYAMLEPVIRRLMETGKSLRRAREGAAAEHADIVAALERGDRLGFAYHMSRHLDAGLEYIPAARADGPPERGGR</sequence>
<keyword evidence="1" id="KW-0805">Transcription regulation</keyword>
<dbReference type="InterPro" id="IPR036390">
    <property type="entry name" value="WH_DNA-bd_sf"/>
</dbReference>
<keyword evidence="6" id="KW-1185">Reference proteome</keyword>
<keyword evidence="3" id="KW-0804">Transcription</keyword>
<dbReference type="RefSeq" id="WP_073627701.1">
    <property type="nucleotide sequence ID" value="NZ_FRXO01000003.1"/>
</dbReference>
<name>A0A1M7ZIF7_9HYPH</name>
<dbReference type="OrthoDB" id="9028214at2"/>
<dbReference type="InterPro" id="IPR036388">
    <property type="entry name" value="WH-like_DNA-bd_sf"/>
</dbReference>
<dbReference type="Gene3D" id="1.10.10.10">
    <property type="entry name" value="Winged helix-like DNA-binding domain superfamily/Winged helix DNA-binding domain"/>
    <property type="match status" value="1"/>
</dbReference>
<dbReference type="CDD" id="cd07377">
    <property type="entry name" value="WHTH_GntR"/>
    <property type="match status" value="1"/>
</dbReference>
<feature type="domain" description="HTH gntR-type" evidence="4">
    <location>
        <begin position="11"/>
        <end position="79"/>
    </location>
</feature>
<dbReference type="STRING" id="1123029.SAMN02745172_01773"/>
<keyword evidence="2 5" id="KW-0238">DNA-binding</keyword>
<dbReference type="InterPro" id="IPR000524">
    <property type="entry name" value="Tscrpt_reg_HTH_GntR"/>
</dbReference>
<dbReference type="SUPFAM" id="SSF48008">
    <property type="entry name" value="GntR ligand-binding domain-like"/>
    <property type="match status" value="1"/>
</dbReference>
<dbReference type="InterPro" id="IPR008920">
    <property type="entry name" value="TF_FadR/GntR_C"/>
</dbReference>
<dbReference type="PRINTS" id="PR00035">
    <property type="entry name" value="HTHGNTR"/>
</dbReference>
<accession>A0A1M7ZIF7</accession>
<dbReference type="PANTHER" id="PTHR43537">
    <property type="entry name" value="TRANSCRIPTIONAL REGULATOR, GNTR FAMILY"/>
    <property type="match status" value="1"/>
</dbReference>
<dbReference type="AlphaFoldDB" id="A0A1M7ZIF7"/>
<dbReference type="Pfam" id="PF07729">
    <property type="entry name" value="FCD"/>
    <property type="match status" value="1"/>
</dbReference>
<protein>
    <submittedName>
        <fullName evidence="5">DNA-binding transcriptional regulator, FadR family</fullName>
    </submittedName>
</protein>
<dbReference type="GO" id="GO:0003700">
    <property type="term" value="F:DNA-binding transcription factor activity"/>
    <property type="evidence" value="ECO:0007669"/>
    <property type="project" value="InterPro"/>
</dbReference>
<dbReference type="SMART" id="SM00895">
    <property type="entry name" value="FCD"/>
    <property type="match status" value="1"/>
</dbReference>
<evidence type="ECO:0000256" key="2">
    <source>
        <dbReference type="ARBA" id="ARBA00023125"/>
    </source>
</evidence>
<evidence type="ECO:0000256" key="1">
    <source>
        <dbReference type="ARBA" id="ARBA00023015"/>
    </source>
</evidence>
<dbReference type="EMBL" id="FRXO01000003">
    <property type="protein sequence ID" value="SHO64609.1"/>
    <property type="molecule type" value="Genomic_DNA"/>
</dbReference>
<proteinExistence type="predicted"/>
<evidence type="ECO:0000256" key="3">
    <source>
        <dbReference type="ARBA" id="ARBA00023163"/>
    </source>
</evidence>
<dbReference type="PANTHER" id="PTHR43537:SF24">
    <property type="entry name" value="GLUCONATE OPERON TRANSCRIPTIONAL REPRESSOR"/>
    <property type="match status" value="1"/>
</dbReference>
<evidence type="ECO:0000313" key="6">
    <source>
        <dbReference type="Proteomes" id="UP000186406"/>
    </source>
</evidence>
<evidence type="ECO:0000259" key="4">
    <source>
        <dbReference type="PROSITE" id="PS50949"/>
    </source>
</evidence>
<dbReference type="GO" id="GO:0003677">
    <property type="term" value="F:DNA binding"/>
    <property type="evidence" value="ECO:0007669"/>
    <property type="project" value="UniProtKB-KW"/>
</dbReference>